<proteinExistence type="predicted"/>
<dbReference type="InterPro" id="IPR036086">
    <property type="entry name" value="ParB/Sulfiredoxin_sf"/>
</dbReference>
<dbReference type="Gene3D" id="3.90.1530.30">
    <property type="match status" value="1"/>
</dbReference>
<dbReference type="Proteomes" id="UP001185331">
    <property type="component" value="Unassembled WGS sequence"/>
</dbReference>
<dbReference type="CDD" id="cd16406">
    <property type="entry name" value="ParB_N_like"/>
    <property type="match status" value="1"/>
</dbReference>
<dbReference type="SUPFAM" id="SSF109709">
    <property type="entry name" value="KorB DNA-binding domain-like"/>
    <property type="match status" value="1"/>
</dbReference>
<gene>
    <name evidence="2" type="ORF">J2Y00_001998</name>
</gene>
<dbReference type="EMBL" id="JAVDQK010000004">
    <property type="protein sequence ID" value="MDR6218435.1"/>
    <property type="molecule type" value="Genomic_DNA"/>
</dbReference>
<dbReference type="SUPFAM" id="SSF110849">
    <property type="entry name" value="ParB/Sulfiredoxin"/>
    <property type="match status" value="1"/>
</dbReference>
<dbReference type="AlphaFoldDB" id="A0AAE4BLW1"/>
<dbReference type="SMART" id="SM00470">
    <property type="entry name" value="ParB"/>
    <property type="match status" value="1"/>
</dbReference>
<dbReference type="GO" id="GO:0007059">
    <property type="term" value="P:chromosome segregation"/>
    <property type="evidence" value="ECO:0007669"/>
    <property type="project" value="TreeGrafter"/>
</dbReference>
<dbReference type="Gene3D" id="1.10.10.2830">
    <property type="match status" value="1"/>
</dbReference>
<evidence type="ECO:0000313" key="3">
    <source>
        <dbReference type="Proteomes" id="UP001185331"/>
    </source>
</evidence>
<sequence length="679" mass="72784">MTKTRSTTRKSKKVAPAALPYETTMPVSQLFAWSGNPRRNVNDVSIDDLKTSILAEGQLQNLVVRPQGDQGEVVVGGRRLRALKELVAEGKLSADHAVKVQVREGLSDEDALIIAGAENLNRSDMSHADAVHLFMDLNTQKVPLARIASAYNYSDVDVRRLLRVGEASVPEVMEALETNSITPEQAVYVTEASPAQRGWLLARAVAGARVDELRRQIKGDHIPVTTAKFDVASSGLTVVHDLLDLRDPHFADKAAFMQKQQEAAQALAEAARDAGGLGFAQVEVTPSFYMLKLDPGGAGEDPKTLGVIATLHPDTGVVTLHERYKVRATGKVARGAGPASEFPTRSLEAARDSKAKALATAICEGDDVEHRTLALLLTGLLCRSDIFAFGKRSMQHTAVSLHTLDLDLDVPGVRITAADGAFPEVFGSEMNAAMTYHHLRHAVSLDVLRATLAKATASLVGMTGTDKHPLASLLAAEVGLRDCDEQGVAYHAVDQAFIAPFKKAELDVLAQTMPVKPMITGTMNKARIQEEFLKCGAQSAQKGWLPAPYAWGTFSYSEALADATTTINARDPRVEEISRGPVVHLDAQLDGRDVSASAELTQFRELVAQGQYAEALAVIRTVEARTAYKAMLNITPESEQAPQGSAPCADCQGTGVNWDEQAGAEVDCLTCTVSAEAAA</sequence>
<dbReference type="InterPro" id="IPR003115">
    <property type="entry name" value="ParB_N"/>
</dbReference>
<reference evidence="2" key="1">
    <citation type="submission" date="2023-07" db="EMBL/GenBank/DDBJ databases">
        <title>Sorghum-associated microbial communities from plants grown in Nebraska, USA.</title>
        <authorList>
            <person name="Schachtman D."/>
        </authorList>
    </citation>
    <scope>NUCLEOTIDE SEQUENCE</scope>
    <source>
        <strain evidence="2">BE330</strain>
    </source>
</reference>
<dbReference type="PANTHER" id="PTHR33375">
    <property type="entry name" value="CHROMOSOME-PARTITIONING PROTEIN PARB-RELATED"/>
    <property type="match status" value="1"/>
</dbReference>
<dbReference type="Pfam" id="PF02195">
    <property type="entry name" value="ParB_N"/>
    <property type="match status" value="1"/>
</dbReference>
<name>A0AAE4BLW1_9DEIO</name>
<organism evidence="2 3">
    <name type="scientific">Deinococcus soli</name>
    <name type="common">ex Cha et al. 2016</name>
    <dbReference type="NCBI Taxonomy" id="1309411"/>
    <lineage>
        <taxon>Bacteria</taxon>
        <taxon>Thermotogati</taxon>
        <taxon>Deinococcota</taxon>
        <taxon>Deinococci</taxon>
        <taxon>Deinococcales</taxon>
        <taxon>Deinococcaceae</taxon>
        <taxon>Deinococcus</taxon>
    </lineage>
</organism>
<accession>A0AAE4BLW1</accession>
<dbReference type="GO" id="GO:0005694">
    <property type="term" value="C:chromosome"/>
    <property type="evidence" value="ECO:0007669"/>
    <property type="project" value="TreeGrafter"/>
</dbReference>
<dbReference type="InterPro" id="IPR050336">
    <property type="entry name" value="Chromosome_partition/occlusion"/>
</dbReference>
<protein>
    <submittedName>
        <fullName evidence="2">ParB/RepB/Spo0J family partition protein</fullName>
    </submittedName>
</protein>
<evidence type="ECO:0000313" key="2">
    <source>
        <dbReference type="EMBL" id="MDR6218435.1"/>
    </source>
</evidence>
<feature type="domain" description="ParB-like N-terminal" evidence="1">
    <location>
        <begin position="23"/>
        <end position="120"/>
    </location>
</feature>
<comment type="caution">
    <text evidence="2">The sequence shown here is derived from an EMBL/GenBank/DDBJ whole genome shotgun (WGS) entry which is preliminary data.</text>
</comment>
<dbReference type="RefSeq" id="WP_309854914.1">
    <property type="nucleotide sequence ID" value="NZ_JAVDQJ010000005.1"/>
</dbReference>
<dbReference type="PANTHER" id="PTHR33375:SF7">
    <property type="entry name" value="CHROMOSOME 2-PARTITIONING PROTEIN PARB-RELATED"/>
    <property type="match status" value="1"/>
</dbReference>
<evidence type="ECO:0000259" key="1">
    <source>
        <dbReference type="SMART" id="SM00470"/>
    </source>
</evidence>